<keyword evidence="2" id="KW-1185">Reference proteome</keyword>
<reference evidence="2" key="1">
    <citation type="journal article" date="2019" name="Int. J. Syst. Evol. Microbiol.">
        <title>The Global Catalogue of Microorganisms (GCM) 10K type strain sequencing project: providing services to taxonomists for standard genome sequencing and annotation.</title>
        <authorList>
            <consortium name="The Broad Institute Genomics Platform"/>
            <consortium name="The Broad Institute Genome Sequencing Center for Infectious Disease"/>
            <person name="Wu L."/>
            <person name="Ma J."/>
        </authorList>
    </citation>
    <scope>NUCLEOTIDE SEQUENCE [LARGE SCALE GENOMIC DNA]</scope>
    <source>
        <strain evidence="2">JCM 18081</strain>
    </source>
</reference>
<sequence length="173" mass="18247">MTPPPYALRIDTDVTTLRAADHLLRGLAAGLGLPGDTFGCTHLVSEGGRRRVALSLAASSRAVLDTARDRLTAQGRTVTDGVWDEAGRAVLFPGAARLTGTLTVAEVLERSAIERVRVLGTPDAPGPGTRLNTREFVRPRWEDGELVLAAMPAAGSTLVPFEDPAPTPCCADH</sequence>
<accession>A0ABP9CP69</accession>
<protein>
    <submittedName>
        <fullName evidence="1">Uncharacterized protein</fullName>
    </submittedName>
</protein>
<dbReference type="EMBL" id="BAABIG010000056">
    <property type="protein sequence ID" value="GAA4813541.1"/>
    <property type="molecule type" value="Genomic_DNA"/>
</dbReference>
<evidence type="ECO:0000313" key="2">
    <source>
        <dbReference type="Proteomes" id="UP001501265"/>
    </source>
</evidence>
<dbReference type="Proteomes" id="UP001501265">
    <property type="component" value="Unassembled WGS sequence"/>
</dbReference>
<gene>
    <name evidence="1" type="ORF">GCM10023220_51330</name>
</gene>
<comment type="caution">
    <text evidence="1">The sequence shown here is derived from an EMBL/GenBank/DDBJ whole genome shotgun (WGS) entry which is preliminary data.</text>
</comment>
<organism evidence="1 2">
    <name type="scientific">Streptomyces ziwulingensis</name>
    <dbReference type="NCBI Taxonomy" id="1045501"/>
    <lineage>
        <taxon>Bacteria</taxon>
        <taxon>Bacillati</taxon>
        <taxon>Actinomycetota</taxon>
        <taxon>Actinomycetes</taxon>
        <taxon>Kitasatosporales</taxon>
        <taxon>Streptomycetaceae</taxon>
        <taxon>Streptomyces</taxon>
    </lineage>
</organism>
<dbReference type="RefSeq" id="WP_345622548.1">
    <property type="nucleotide sequence ID" value="NZ_BAABIG010000056.1"/>
</dbReference>
<name>A0ABP9CP69_9ACTN</name>
<evidence type="ECO:0000313" key="1">
    <source>
        <dbReference type="EMBL" id="GAA4813541.1"/>
    </source>
</evidence>
<proteinExistence type="predicted"/>